<reference evidence="2 3" key="2">
    <citation type="journal article" date="2024" name="Int. J. Syst. Evol. Microbiol.">
        <title>Promethearchaeum syntrophicum gen. nov., sp. nov., an anaerobic, obligately syntrophic archaeon, the first isolate of the lineage 'Asgard' archaea, and proposal of the new archaeal phylum Promethearchaeota phyl. nov. and kingdom Promethearchaeati regn. nov.</title>
        <authorList>
            <person name="Imachi H."/>
            <person name="Nobu M.K."/>
            <person name="Kato S."/>
            <person name="Takaki Y."/>
            <person name="Miyazaki M."/>
            <person name="Miyata M."/>
            <person name="Ogawara M."/>
            <person name="Saito Y."/>
            <person name="Sakai S."/>
            <person name="Tahara Y.O."/>
            <person name="Takano Y."/>
            <person name="Tasumi E."/>
            <person name="Uematsu K."/>
            <person name="Yoshimura T."/>
            <person name="Itoh T."/>
            <person name="Ohkuma M."/>
            <person name="Takai K."/>
        </authorList>
    </citation>
    <scope>NUCLEOTIDE SEQUENCE [LARGE SCALE GENOMIC DNA]</scope>
    <source>
        <strain evidence="2 3">MK-D1</strain>
    </source>
</reference>
<dbReference type="Proteomes" id="UP000321408">
    <property type="component" value="Chromosome"/>
</dbReference>
<evidence type="ECO:0000313" key="3">
    <source>
        <dbReference type="Proteomes" id="UP000321408"/>
    </source>
</evidence>
<dbReference type="PANTHER" id="PTHR37525:SF1">
    <property type="entry name" value="UPF0175 PROTEIN SSL1255"/>
    <property type="match status" value="1"/>
</dbReference>
<keyword evidence="3" id="KW-1185">Reference proteome</keyword>
<dbReference type="KEGG" id="psyt:DSAG12_01120"/>
<dbReference type="InterPro" id="IPR052264">
    <property type="entry name" value="UPF0175_domain"/>
</dbReference>
<gene>
    <name evidence="2" type="ORF">DSAG12_01120</name>
</gene>
<evidence type="ECO:0000256" key="1">
    <source>
        <dbReference type="ARBA" id="ARBA00005651"/>
    </source>
</evidence>
<sequence length="118" mass="13857">MSERLSIVVPKDLNKEIEDLQKILKMDKSTLIRYLLSKSIEEIRIETAINEYRNEKVSFGKASEIAGVNLWRFIDICHQNNIPLKFSKDDAQVGIDFVEKFDFDEYETLMKKKLKNVD</sequence>
<name>A0A5B9D8D9_9ARCH</name>
<dbReference type="OrthoDB" id="269969at2157"/>
<reference evidence="2 3" key="1">
    <citation type="journal article" date="2020" name="Nature">
        <title>Isolation of an archaeon at the prokaryote-eukaryote interface.</title>
        <authorList>
            <person name="Imachi H."/>
            <person name="Nobu M.K."/>
            <person name="Nakahara N."/>
            <person name="Morono Y."/>
            <person name="Ogawara M."/>
            <person name="Takaki Y."/>
            <person name="Takano Y."/>
            <person name="Uematsu K."/>
            <person name="Ikuta T."/>
            <person name="Ito M."/>
            <person name="Matsui Y."/>
            <person name="Miyazaki M."/>
            <person name="Murata K."/>
            <person name="Saito Y."/>
            <person name="Sakai S."/>
            <person name="Song C."/>
            <person name="Tasumi E."/>
            <person name="Yamanaka Y."/>
            <person name="Yamaguchi T."/>
            <person name="Kamagata Y."/>
            <person name="Tamaki H."/>
            <person name="Takai K."/>
        </authorList>
    </citation>
    <scope>NUCLEOTIDE SEQUENCE [LARGE SCALE GENOMIC DNA]</scope>
    <source>
        <strain evidence="2 3">MK-D1</strain>
    </source>
</reference>
<evidence type="ECO:0000313" key="2">
    <source>
        <dbReference type="EMBL" id="QEE15295.1"/>
    </source>
</evidence>
<protein>
    <submittedName>
        <fullName evidence="2">UPF0175 family protein</fullName>
    </submittedName>
</protein>
<dbReference type="InterPro" id="IPR005368">
    <property type="entry name" value="UPF0175"/>
</dbReference>
<dbReference type="AlphaFoldDB" id="A0A5B9D8D9"/>
<dbReference type="Pfam" id="PF03683">
    <property type="entry name" value="UPF0175"/>
    <property type="match status" value="1"/>
</dbReference>
<comment type="similarity">
    <text evidence="1">Belongs to the UPF0175 family.</text>
</comment>
<dbReference type="EMBL" id="CP042905">
    <property type="protein sequence ID" value="QEE15295.1"/>
    <property type="molecule type" value="Genomic_DNA"/>
</dbReference>
<dbReference type="RefSeq" id="WP_147662210.1">
    <property type="nucleotide sequence ID" value="NZ_CP042905.2"/>
</dbReference>
<organism evidence="2 3">
    <name type="scientific">Promethearchaeum syntrophicum</name>
    <dbReference type="NCBI Taxonomy" id="2594042"/>
    <lineage>
        <taxon>Archaea</taxon>
        <taxon>Promethearchaeati</taxon>
        <taxon>Promethearchaeota</taxon>
        <taxon>Promethearchaeia</taxon>
        <taxon>Promethearchaeales</taxon>
        <taxon>Promethearchaeaceae</taxon>
        <taxon>Promethearchaeum</taxon>
    </lineage>
</organism>
<dbReference type="GeneID" id="41329117"/>
<accession>A0A5B9D8D9</accession>
<dbReference type="PANTHER" id="PTHR37525">
    <property type="entry name" value="UPF0175 PROTEIN SSL1255"/>
    <property type="match status" value="1"/>
</dbReference>
<proteinExistence type="inferred from homology"/>